<comment type="caution">
    <text evidence="2">The sequence shown here is derived from an EMBL/GenBank/DDBJ whole genome shotgun (WGS) entry which is preliminary data.</text>
</comment>
<reference evidence="2 3" key="1">
    <citation type="journal article" date="2019" name="Sci. Data">
        <title>Hybrid genome assembly and annotation of Danionella translucida.</title>
        <authorList>
            <person name="Kadobianskyi M."/>
            <person name="Schulze L."/>
            <person name="Schuelke M."/>
            <person name="Judkewitz B."/>
        </authorList>
    </citation>
    <scope>NUCLEOTIDE SEQUENCE [LARGE SCALE GENOMIC DNA]</scope>
    <source>
        <strain evidence="2 3">Bolton</strain>
    </source>
</reference>
<protein>
    <submittedName>
        <fullName evidence="2">Uncharacterized protein</fullName>
    </submittedName>
</protein>
<dbReference type="AlphaFoldDB" id="A0A553RLU8"/>
<organism evidence="2 3">
    <name type="scientific">Danionella cerebrum</name>
    <dbReference type="NCBI Taxonomy" id="2873325"/>
    <lineage>
        <taxon>Eukaryota</taxon>
        <taxon>Metazoa</taxon>
        <taxon>Chordata</taxon>
        <taxon>Craniata</taxon>
        <taxon>Vertebrata</taxon>
        <taxon>Euteleostomi</taxon>
        <taxon>Actinopterygii</taxon>
        <taxon>Neopterygii</taxon>
        <taxon>Teleostei</taxon>
        <taxon>Ostariophysi</taxon>
        <taxon>Cypriniformes</taxon>
        <taxon>Danionidae</taxon>
        <taxon>Danioninae</taxon>
        <taxon>Danionella</taxon>
    </lineage>
</organism>
<proteinExistence type="predicted"/>
<gene>
    <name evidence="2" type="ORF">DNTS_014548</name>
</gene>
<dbReference type="EMBL" id="SRMA01015356">
    <property type="protein sequence ID" value="TRZ03159.1"/>
    <property type="molecule type" value="Genomic_DNA"/>
</dbReference>
<sequence>MSAFWGRSWRAAEGRGRGDGREDGDEDEDERAPRDRRLGMDQCKSPFACVHWRGEHRVLVRAAALSESHRNREGEREREMMMMERGGGGDGECLDAVLMLKGSARRRSLFSC</sequence>
<accession>A0A553RLU8</accession>
<feature type="compositionally biased region" description="Basic and acidic residues" evidence="1">
    <location>
        <begin position="10"/>
        <end position="21"/>
    </location>
</feature>
<dbReference type="OrthoDB" id="10030037at2759"/>
<name>A0A553RLU8_9TELE</name>
<keyword evidence="3" id="KW-1185">Reference proteome</keyword>
<evidence type="ECO:0000256" key="1">
    <source>
        <dbReference type="SAM" id="MobiDB-lite"/>
    </source>
</evidence>
<evidence type="ECO:0000313" key="3">
    <source>
        <dbReference type="Proteomes" id="UP000316079"/>
    </source>
</evidence>
<dbReference type="Proteomes" id="UP000316079">
    <property type="component" value="Unassembled WGS sequence"/>
</dbReference>
<feature type="region of interest" description="Disordered" evidence="1">
    <location>
        <begin position="1"/>
        <end position="38"/>
    </location>
</feature>
<evidence type="ECO:0000313" key="2">
    <source>
        <dbReference type="EMBL" id="TRZ03159.1"/>
    </source>
</evidence>